<comment type="similarity">
    <text evidence="1 9">Belongs to the class-I aminoacyl-tRNA synthetase family.</text>
</comment>
<dbReference type="EMBL" id="GEZM01060843">
    <property type="protein sequence ID" value="JAV70857.1"/>
    <property type="molecule type" value="Transcribed_RNA"/>
</dbReference>
<evidence type="ECO:0000256" key="3">
    <source>
        <dbReference type="ARBA" id="ARBA00022598"/>
    </source>
</evidence>
<evidence type="ECO:0000256" key="8">
    <source>
        <dbReference type="ARBA" id="ARBA00030268"/>
    </source>
</evidence>
<dbReference type="GO" id="GO:0005759">
    <property type="term" value="C:mitochondrial matrix"/>
    <property type="evidence" value="ECO:0007669"/>
    <property type="project" value="TreeGrafter"/>
</dbReference>
<dbReference type="PANTHER" id="PTHR43766:SF1">
    <property type="entry name" value="TRYPTOPHAN--TRNA LIGASE, MITOCHONDRIAL"/>
    <property type="match status" value="1"/>
</dbReference>
<reference evidence="10" key="1">
    <citation type="journal article" date="2016" name="Sci. Rep.">
        <title>Molecular characterization of firefly nuptial gifts: a multi-omics approach sheds light on postcopulatory sexual selection.</title>
        <authorList>
            <person name="Al-Wathiqui N."/>
            <person name="Fallon T.R."/>
            <person name="South A."/>
            <person name="Weng J.K."/>
            <person name="Lewis S.M."/>
        </authorList>
    </citation>
    <scope>NUCLEOTIDE SEQUENCE</scope>
</reference>
<evidence type="ECO:0000256" key="1">
    <source>
        <dbReference type="ARBA" id="ARBA00005594"/>
    </source>
</evidence>
<dbReference type="InterPro" id="IPR002306">
    <property type="entry name" value="Trp-tRNA-ligase"/>
</dbReference>
<dbReference type="PROSITE" id="PS00178">
    <property type="entry name" value="AA_TRNA_LIGASE_I"/>
    <property type="match status" value="1"/>
</dbReference>
<keyword evidence="7 9" id="KW-0030">Aminoacyl-tRNA synthetase</keyword>
<dbReference type="AlphaFoldDB" id="A0A1Y1LIK4"/>
<dbReference type="SUPFAM" id="SSF52374">
    <property type="entry name" value="Nucleotidylyl transferase"/>
    <property type="match status" value="1"/>
</dbReference>
<keyword evidence="4 9" id="KW-0547">Nucleotide-binding</keyword>
<evidence type="ECO:0000256" key="6">
    <source>
        <dbReference type="ARBA" id="ARBA00022917"/>
    </source>
</evidence>
<dbReference type="InterPro" id="IPR050203">
    <property type="entry name" value="Trp-tRNA_synthetase"/>
</dbReference>
<dbReference type="EC" id="6.1.1.2" evidence="2"/>
<keyword evidence="3 9" id="KW-0436">Ligase</keyword>
<evidence type="ECO:0000256" key="2">
    <source>
        <dbReference type="ARBA" id="ARBA00013161"/>
    </source>
</evidence>
<evidence type="ECO:0000256" key="7">
    <source>
        <dbReference type="ARBA" id="ARBA00023146"/>
    </source>
</evidence>
<organism evidence="10">
    <name type="scientific">Photinus pyralis</name>
    <name type="common">Common eastern firefly</name>
    <name type="synonym">Lampyris pyralis</name>
    <dbReference type="NCBI Taxonomy" id="7054"/>
    <lineage>
        <taxon>Eukaryota</taxon>
        <taxon>Metazoa</taxon>
        <taxon>Ecdysozoa</taxon>
        <taxon>Arthropoda</taxon>
        <taxon>Hexapoda</taxon>
        <taxon>Insecta</taxon>
        <taxon>Pterygota</taxon>
        <taxon>Neoptera</taxon>
        <taxon>Endopterygota</taxon>
        <taxon>Coleoptera</taxon>
        <taxon>Polyphaga</taxon>
        <taxon>Elateriformia</taxon>
        <taxon>Elateroidea</taxon>
        <taxon>Lampyridae</taxon>
        <taxon>Lampyrinae</taxon>
        <taxon>Photinus</taxon>
    </lineage>
</organism>
<dbReference type="InterPro" id="IPR002305">
    <property type="entry name" value="aa-tRNA-synth_Ic"/>
</dbReference>
<dbReference type="InterPro" id="IPR001412">
    <property type="entry name" value="aa-tRNA-synth_I_CS"/>
</dbReference>
<evidence type="ECO:0000256" key="9">
    <source>
        <dbReference type="RuleBase" id="RU363036"/>
    </source>
</evidence>
<evidence type="ECO:0000256" key="5">
    <source>
        <dbReference type="ARBA" id="ARBA00022840"/>
    </source>
</evidence>
<protein>
    <recommendedName>
        <fullName evidence="2">tryptophan--tRNA ligase</fullName>
        <ecNumber evidence="2">6.1.1.2</ecNumber>
    </recommendedName>
    <alternativeName>
        <fullName evidence="8">Tryptophanyl-tRNA synthetase</fullName>
    </alternativeName>
</protein>
<dbReference type="InterPro" id="IPR014729">
    <property type="entry name" value="Rossmann-like_a/b/a_fold"/>
</dbReference>
<evidence type="ECO:0000313" key="10">
    <source>
        <dbReference type="EMBL" id="JAV70857.1"/>
    </source>
</evidence>
<dbReference type="PANTHER" id="PTHR43766">
    <property type="entry name" value="TRYPTOPHAN--TRNA LIGASE, MITOCHONDRIAL"/>
    <property type="match status" value="1"/>
</dbReference>
<sequence length="147" mass="16890">MFFINRLPIVLTRKLKSIRMMSTKLKKSDPSFPTKYFSGIQPTGDIHLGNYLGAIKQWVDLQNKEDLILSVVDLHAITLPQDPKELYQNILRMTATLLACGVDTSKLILFQQSQVYQHTELAWIFSCICTMARWLALIQNFALRNSD</sequence>
<dbReference type="PRINTS" id="PR01039">
    <property type="entry name" value="TRNASYNTHTRP"/>
</dbReference>
<name>A0A1Y1LIK4_PHOPY</name>
<dbReference type="GO" id="GO:0070183">
    <property type="term" value="P:mitochondrial tryptophanyl-tRNA aminoacylation"/>
    <property type="evidence" value="ECO:0007669"/>
    <property type="project" value="TreeGrafter"/>
</dbReference>
<dbReference type="GO" id="GO:0004830">
    <property type="term" value="F:tryptophan-tRNA ligase activity"/>
    <property type="evidence" value="ECO:0007669"/>
    <property type="project" value="UniProtKB-EC"/>
</dbReference>
<dbReference type="Pfam" id="PF00579">
    <property type="entry name" value="tRNA-synt_1b"/>
    <property type="match status" value="1"/>
</dbReference>
<keyword evidence="5 9" id="KW-0067">ATP-binding</keyword>
<proteinExistence type="inferred from homology"/>
<dbReference type="GO" id="GO:0005524">
    <property type="term" value="F:ATP binding"/>
    <property type="evidence" value="ECO:0007669"/>
    <property type="project" value="UniProtKB-KW"/>
</dbReference>
<evidence type="ECO:0000256" key="4">
    <source>
        <dbReference type="ARBA" id="ARBA00022741"/>
    </source>
</evidence>
<keyword evidence="6 9" id="KW-0648">Protein biosynthesis</keyword>
<dbReference type="Gene3D" id="3.40.50.620">
    <property type="entry name" value="HUPs"/>
    <property type="match status" value="1"/>
</dbReference>
<accession>A0A1Y1LIK4</accession>